<dbReference type="EMBL" id="CM043786">
    <property type="protein sequence ID" value="KAI4831406.1"/>
    <property type="molecule type" value="Genomic_DNA"/>
</dbReference>
<name>A0ACB9XUW7_CHAAC</name>
<gene>
    <name evidence="1" type="ORF">KUCAC02_000948</name>
</gene>
<comment type="caution">
    <text evidence="1">The sequence shown here is derived from an EMBL/GenBank/DDBJ whole genome shotgun (WGS) entry which is preliminary data.</text>
</comment>
<organism evidence="1 2">
    <name type="scientific">Chaenocephalus aceratus</name>
    <name type="common">Blackfin icefish</name>
    <name type="synonym">Chaenichthys aceratus</name>
    <dbReference type="NCBI Taxonomy" id="36190"/>
    <lineage>
        <taxon>Eukaryota</taxon>
        <taxon>Metazoa</taxon>
        <taxon>Chordata</taxon>
        <taxon>Craniata</taxon>
        <taxon>Vertebrata</taxon>
        <taxon>Euteleostomi</taxon>
        <taxon>Actinopterygii</taxon>
        <taxon>Neopterygii</taxon>
        <taxon>Teleostei</taxon>
        <taxon>Neoteleostei</taxon>
        <taxon>Acanthomorphata</taxon>
        <taxon>Eupercaria</taxon>
        <taxon>Perciformes</taxon>
        <taxon>Notothenioidei</taxon>
        <taxon>Channichthyidae</taxon>
        <taxon>Chaenocephalus</taxon>
    </lineage>
</organism>
<reference evidence="1" key="1">
    <citation type="submission" date="2022-05" db="EMBL/GenBank/DDBJ databases">
        <title>Chromosome-level genome of Chaenocephalus aceratus.</title>
        <authorList>
            <person name="Park H."/>
        </authorList>
    </citation>
    <scope>NUCLEOTIDE SEQUENCE</scope>
    <source>
        <strain evidence="1">KU_202001</strain>
    </source>
</reference>
<evidence type="ECO:0000313" key="2">
    <source>
        <dbReference type="Proteomes" id="UP001057452"/>
    </source>
</evidence>
<keyword evidence="2" id="KW-1185">Reference proteome</keyword>
<dbReference type="Proteomes" id="UP001057452">
    <property type="component" value="Chromosome 2"/>
</dbReference>
<evidence type="ECO:0000313" key="1">
    <source>
        <dbReference type="EMBL" id="KAI4831406.1"/>
    </source>
</evidence>
<proteinExistence type="predicted"/>
<protein>
    <submittedName>
        <fullName evidence="1">Uncharacterized protein</fullName>
    </submittedName>
</protein>
<sequence length="102" mass="11376">MSQVLVQVVPAEVEQRAGSGGDALCRPAEEVELSEGPGLLRLDVLQGADWAQSFIRRSLFLRWSYLRNKDRLMKEWEDTAEDTAEPSAVSIAQSDANSKKNR</sequence>
<accession>A0ACB9XUW7</accession>